<keyword evidence="1" id="KW-1133">Transmembrane helix</keyword>
<keyword evidence="1" id="KW-0812">Transmembrane</keyword>
<gene>
    <name evidence="2" type="ORF">FCH28_00805</name>
</gene>
<comment type="caution">
    <text evidence="2">The sequence shown here is derived from an EMBL/GenBank/DDBJ whole genome shotgun (WGS) entry which is preliminary data.</text>
</comment>
<reference evidence="2 3" key="1">
    <citation type="submission" date="2019-04" db="EMBL/GenBank/DDBJ databases">
        <title>Streptomyces piniterrae sp. nov., a heliquinomycin-producing actinomycete isolated from rhizosphere soil of Pinus yunnanensis.</title>
        <authorList>
            <person name="Zhuang X."/>
            <person name="Zhao J."/>
        </authorList>
    </citation>
    <scope>NUCLEOTIDE SEQUENCE [LARGE SCALE GENOMIC DNA]</scope>
    <source>
        <strain evidence="3">jys28</strain>
    </source>
</reference>
<name>A0A4U0NVJ8_9ACTN</name>
<protein>
    <submittedName>
        <fullName evidence="2">Uncharacterized protein</fullName>
    </submittedName>
</protein>
<dbReference type="RefSeq" id="WP_136737700.1">
    <property type="nucleotide sequence ID" value="NZ_SUMB01000001.1"/>
</dbReference>
<accession>A0A4U0NVJ8</accession>
<dbReference type="Proteomes" id="UP000308697">
    <property type="component" value="Unassembled WGS sequence"/>
</dbReference>
<proteinExistence type="predicted"/>
<sequence>MNHSTSTSAGPAGHMAATALGILLWLATAVCLGRLVLQWAKPLGRLLLAAVAGMFGVDLSLDTGPRTGSLLLAIGAAAVA</sequence>
<organism evidence="2 3">
    <name type="scientific">Streptomyces piniterrae</name>
    <dbReference type="NCBI Taxonomy" id="2571125"/>
    <lineage>
        <taxon>Bacteria</taxon>
        <taxon>Bacillati</taxon>
        <taxon>Actinomycetota</taxon>
        <taxon>Actinomycetes</taxon>
        <taxon>Kitasatosporales</taxon>
        <taxon>Streptomycetaceae</taxon>
        <taxon>Streptomyces</taxon>
    </lineage>
</organism>
<keyword evidence="3" id="KW-1185">Reference proteome</keyword>
<evidence type="ECO:0000313" key="3">
    <source>
        <dbReference type="Proteomes" id="UP000308697"/>
    </source>
</evidence>
<dbReference type="AlphaFoldDB" id="A0A4U0NVJ8"/>
<feature type="transmembrane region" description="Helical" evidence="1">
    <location>
        <begin position="12"/>
        <end position="36"/>
    </location>
</feature>
<keyword evidence="1" id="KW-0472">Membrane</keyword>
<evidence type="ECO:0000313" key="2">
    <source>
        <dbReference type="EMBL" id="TJZ58747.1"/>
    </source>
</evidence>
<dbReference type="EMBL" id="SUMB01000001">
    <property type="protein sequence ID" value="TJZ58747.1"/>
    <property type="molecule type" value="Genomic_DNA"/>
</dbReference>
<evidence type="ECO:0000256" key="1">
    <source>
        <dbReference type="SAM" id="Phobius"/>
    </source>
</evidence>